<sequence length="405" mass="43659">MAASLQLKVRPFTPQFLYSKLKPKRSPRLSTIRCSSSSPAKRYTITLLPGDGIGPEVISVAKSALELAGSFEGIGFGFKEMPVGGAALDLTGVPLPEETLSVCKQSDAVLLAAIGGYKWDKNEKHLKPETGLLQLREGLKVFANLRPASVLPQLVDSSTLKKEVAEGVDLMVVRELTGGIYFGKPRGFGTNENGEEIGFNTEVYATYEIDRIARIAFETARKRRGKLCSVDKANVLEASMLWRKRIEAIATEYPDIELSHMYVDNAAMQLVRNPKQFDTIVTNNIFGDILSDEASMITGSIGMLASASLGESGPGLFEPIHGSAPDIAGQDKANPLATVLSTAMLLKYGLGEVKAAQRIETAVLDTLDKGFRTGDIFSDGNKLVGCKQMGEEVLKSLDCKVPAAL</sequence>
<dbReference type="PANTHER" id="PTHR42979">
    <property type="entry name" value="3-ISOPROPYLMALATE DEHYDROGENASE"/>
    <property type="match status" value="1"/>
</dbReference>
<comment type="catalytic activity">
    <reaction evidence="1 15">
        <text>(2R,3S)-3-isopropylmalate + NAD(+) = 4-methyl-2-oxopentanoate + CO2 + NADH</text>
        <dbReference type="Rhea" id="RHEA:32271"/>
        <dbReference type="ChEBI" id="CHEBI:16526"/>
        <dbReference type="ChEBI" id="CHEBI:17865"/>
        <dbReference type="ChEBI" id="CHEBI:35121"/>
        <dbReference type="ChEBI" id="CHEBI:57540"/>
        <dbReference type="ChEBI" id="CHEBI:57945"/>
        <dbReference type="EC" id="1.1.1.85"/>
    </reaction>
</comment>
<dbReference type="PROSITE" id="PS00470">
    <property type="entry name" value="IDH_IMDH"/>
    <property type="match status" value="1"/>
</dbReference>
<evidence type="ECO:0000256" key="6">
    <source>
        <dbReference type="ARBA" id="ARBA00013101"/>
    </source>
</evidence>
<accession>A0AA88VDQ5</accession>
<dbReference type="InterPro" id="IPR004429">
    <property type="entry name" value="Isopropylmalate_DH"/>
</dbReference>
<dbReference type="HAMAP" id="MF_01033">
    <property type="entry name" value="LeuB_type1"/>
    <property type="match status" value="1"/>
</dbReference>
<proteinExistence type="inferred from homology"/>
<keyword evidence="9 15" id="KW-0479">Metal-binding</keyword>
<evidence type="ECO:0000256" key="11">
    <source>
        <dbReference type="ARBA" id="ARBA00023002"/>
    </source>
</evidence>
<dbReference type="EC" id="1.1.1.85" evidence="6 15"/>
<dbReference type="AlphaFoldDB" id="A0AA88VDQ5"/>
<comment type="cofactor">
    <cofactor evidence="2">
        <name>Mn(2+)</name>
        <dbReference type="ChEBI" id="CHEBI:29035"/>
    </cofactor>
</comment>
<dbReference type="Proteomes" id="UP001188597">
    <property type="component" value="Unassembled WGS sequence"/>
</dbReference>
<dbReference type="InterPro" id="IPR019818">
    <property type="entry name" value="IsoCit/isopropylmalate_DH_CS"/>
</dbReference>
<comment type="function">
    <text evidence="15">Catalyzes the oxidation of 3-carboxy-2-hydroxy-4-methylpentanoate (3-isopropylmalate) to 3-carboxy-4-methyl-2-oxopentanoate. The product decarboxylates to 4-methyl-2 oxopentanoate.</text>
</comment>
<evidence type="ECO:0000259" key="16">
    <source>
        <dbReference type="SMART" id="SM01329"/>
    </source>
</evidence>
<evidence type="ECO:0000256" key="10">
    <source>
        <dbReference type="ARBA" id="ARBA00022842"/>
    </source>
</evidence>
<keyword evidence="13" id="KW-0464">Manganese</keyword>
<dbReference type="GO" id="GO:0003862">
    <property type="term" value="F:3-isopropylmalate dehydrogenase activity"/>
    <property type="evidence" value="ECO:0007669"/>
    <property type="project" value="UniProtKB-EC"/>
</dbReference>
<protein>
    <recommendedName>
        <fullName evidence="6 15">3-isopropylmalate dehydrogenase</fullName>
        <ecNumber evidence="6 15">1.1.1.85</ecNumber>
    </recommendedName>
</protein>
<dbReference type="Pfam" id="PF00180">
    <property type="entry name" value="Iso_dh"/>
    <property type="match status" value="1"/>
</dbReference>
<evidence type="ECO:0000313" key="17">
    <source>
        <dbReference type="EMBL" id="KAK3004850.1"/>
    </source>
</evidence>
<keyword evidence="12 15" id="KW-0520">NAD</keyword>
<evidence type="ECO:0000256" key="7">
    <source>
        <dbReference type="ARBA" id="ARBA00022430"/>
    </source>
</evidence>
<evidence type="ECO:0000256" key="4">
    <source>
        <dbReference type="ARBA" id="ARBA00007769"/>
    </source>
</evidence>
<dbReference type="EMBL" id="JAVXUP010002199">
    <property type="protein sequence ID" value="KAK3004850.1"/>
    <property type="molecule type" value="Genomic_DNA"/>
</dbReference>
<evidence type="ECO:0000313" key="18">
    <source>
        <dbReference type="Proteomes" id="UP001188597"/>
    </source>
</evidence>
<comment type="cofactor">
    <cofactor evidence="15">
        <name>Mg(2+)</name>
        <dbReference type="ChEBI" id="CHEBI:18420"/>
    </cofactor>
    <cofactor evidence="15">
        <name>Mn(2+)</name>
        <dbReference type="ChEBI" id="CHEBI:29035"/>
    </cofactor>
    <text evidence="15">Binds 1 Mg(2+) or Mn(2+) ion per subunit.</text>
</comment>
<dbReference type="GO" id="GO:0009098">
    <property type="term" value="P:L-leucine biosynthetic process"/>
    <property type="evidence" value="ECO:0007669"/>
    <property type="project" value="UniProtKB-KW"/>
</dbReference>
<evidence type="ECO:0000256" key="14">
    <source>
        <dbReference type="ARBA" id="ARBA00023304"/>
    </source>
</evidence>
<evidence type="ECO:0000256" key="2">
    <source>
        <dbReference type="ARBA" id="ARBA00001936"/>
    </source>
</evidence>
<organism evidence="17 18">
    <name type="scientific">Escallonia herrerae</name>
    <dbReference type="NCBI Taxonomy" id="1293975"/>
    <lineage>
        <taxon>Eukaryota</taxon>
        <taxon>Viridiplantae</taxon>
        <taxon>Streptophyta</taxon>
        <taxon>Embryophyta</taxon>
        <taxon>Tracheophyta</taxon>
        <taxon>Spermatophyta</taxon>
        <taxon>Magnoliopsida</taxon>
        <taxon>eudicotyledons</taxon>
        <taxon>Gunneridae</taxon>
        <taxon>Pentapetalae</taxon>
        <taxon>asterids</taxon>
        <taxon>campanulids</taxon>
        <taxon>Escalloniales</taxon>
        <taxon>Escalloniaceae</taxon>
        <taxon>Escallonia</taxon>
    </lineage>
</organism>
<reference evidence="17" key="1">
    <citation type="submission" date="2022-12" db="EMBL/GenBank/DDBJ databases">
        <title>Draft genome assemblies for two species of Escallonia (Escalloniales).</title>
        <authorList>
            <person name="Chanderbali A."/>
            <person name="Dervinis C."/>
            <person name="Anghel I."/>
            <person name="Soltis D."/>
            <person name="Soltis P."/>
            <person name="Zapata F."/>
        </authorList>
    </citation>
    <scope>NUCLEOTIDE SEQUENCE</scope>
    <source>
        <strain evidence="17">UCBG64.0493</strain>
        <tissue evidence="17">Leaf</tissue>
    </source>
</reference>
<comment type="pathway">
    <text evidence="3 15">Amino-acid biosynthesis; L-leucine biosynthesis; L-leucine from 3-methyl-2-oxobutanoate: step 3/4.</text>
</comment>
<feature type="domain" description="Isopropylmalate dehydrogenase-like" evidence="16">
    <location>
        <begin position="44"/>
        <end position="393"/>
    </location>
</feature>
<evidence type="ECO:0000256" key="1">
    <source>
        <dbReference type="ARBA" id="ARBA00000624"/>
    </source>
</evidence>
<keyword evidence="18" id="KW-1185">Reference proteome</keyword>
<keyword evidence="11" id="KW-0560">Oxidoreductase</keyword>
<evidence type="ECO:0000256" key="15">
    <source>
        <dbReference type="RuleBase" id="RU004445"/>
    </source>
</evidence>
<comment type="caution">
    <text evidence="17">The sequence shown here is derived from an EMBL/GenBank/DDBJ whole genome shotgun (WGS) entry which is preliminary data.</text>
</comment>
<name>A0AA88VDQ5_9ASTE</name>
<dbReference type="GO" id="GO:0051287">
    <property type="term" value="F:NAD binding"/>
    <property type="evidence" value="ECO:0007669"/>
    <property type="project" value="InterPro"/>
</dbReference>
<keyword evidence="8" id="KW-0028">Amino-acid biosynthesis</keyword>
<dbReference type="InterPro" id="IPR024084">
    <property type="entry name" value="IsoPropMal-DH-like_dom"/>
</dbReference>
<comment type="similarity">
    <text evidence="4">Belongs to the isocitrate and isopropylmalate dehydrogenases family.</text>
</comment>
<dbReference type="PANTHER" id="PTHR42979:SF1">
    <property type="entry name" value="3-ISOPROPYLMALATE DEHYDROGENASE"/>
    <property type="match status" value="1"/>
</dbReference>
<dbReference type="GO" id="GO:0000287">
    <property type="term" value="F:magnesium ion binding"/>
    <property type="evidence" value="ECO:0007669"/>
    <property type="project" value="InterPro"/>
</dbReference>
<dbReference type="SUPFAM" id="SSF53659">
    <property type="entry name" value="Isocitrate/Isopropylmalate dehydrogenase-like"/>
    <property type="match status" value="1"/>
</dbReference>
<evidence type="ECO:0000256" key="5">
    <source>
        <dbReference type="ARBA" id="ARBA00011738"/>
    </source>
</evidence>
<dbReference type="Gene3D" id="3.40.718.10">
    <property type="entry name" value="Isopropylmalate Dehydrogenase"/>
    <property type="match status" value="1"/>
</dbReference>
<evidence type="ECO:0000256" key="13">
    <source>
        <dbReference type="ARBA" id="ARBA00023211"/>
    </source>
</evidence>
<evidence type="ECO:0000256" key="3">
    <source>
        <dbReference type="ARBA" id="ARBA00004762"/>
    </source>
</evidence>
<gene>
    <name evidence="17" type="ORF">RJ639_018660</name>
</gene>
<dbReference type="SMART" id="SM01329">
    <property type="entry name" value="Iso_dh"/>
    <property type="match status" value="1"/>
</dbReference>
<comment type="subunit">
    <text evidence="5 15">Homodimer.</text>
</comment>
<keyword evidence="7 15" id="KW-0432">Leucine biosynthesis</keyword>
<keyword evidence="10" id="KW-0460">Magnesium</keyword>
<dbReference type="NCBIfam" id="TIGR00169">
    <property type="entry name" value="leuB"/>
    <property type="match status" value="1"/>
</dbReference>
<evidence type="ECO:0000256" key="9">
    <source>
        <dbReference type="ARBA" id="ARBA00022723"/>
    </source>
</evidence>
<dbReference type="FunFam" id="3.40.718.10:FF:000004">
    <property type="entry name" value="3-isopropylmalate dehydrogenase"/>
    <property type="match status" value="1"/>
</dbReference>
<evidence type="ECO:0000256" key="12">
    <source>
        <dbReference type="ARBA" id="ARBA00023027"/>
    </source>
</evidence>
<keyword evidence="14 15" id="KW-0100">Branched-chain amino acid biosynthesis</keyword>
<evidence type="ECO:0000256" key="8">
    <source>
        <dbReference type="ARBA" id="ARBA00022605"/>
    </source>
</evidence>